<organism evidence="1 2">
    <name type="scientific">Meloidogyne graminicola</name>
    <dbReference type="NCBI Taxonomy" id="189291"/>
    <lineage>
        <taxon>Eukaryota</taxon>
        <taxon>Metazoa</taxon>
        <taxon>Ecdysozoa</taxon>
        <taxon>Nematoda</taxon>
        <taxon>Chromadorea</taxon>
        <taxon>Rhabditida</taxon>
        <taxon>Tylenchina</taxon>
        <taxon>Tylenchomorpha</taxon>
        <taxon>Tylenchoidea</taxon>
        <taxon>Meloidogynidae</taxon>
        <taxon>Meloidogyninae</taxon>
        <taxon>Meloidogyne</taxon>
    </lineage>
</organism>
<protein>
    <submittedName>
        <fullName evidence="1">Uncharacterized protein</fullName>
    </submittedName>
</protein>
<evidence type="ECO:0000313" key="1">
    <source>
        <dbReference type="EMBL" id="KAF7636490.1"/>
    </source>
</evidence>
<proteinExistence type="predicted"/>
<reference evidence="1" key="1">
    <citation type="journal article" date="2020" name="Ecol. Evol.">
        <title>Genome structure and content of the rice root-knot nematode (Meloidogyne graminicola).</title>
        <authorList>
            <person name="Phan N.T."/>
            <person name="Danchin E.G.J."/>
            <person name="Klopp C."/>
            <person name="Perfus-Barbeoch L."/>
            <person name="Kozlowski D.K."/>
            <person name="Koutsovoulos G.D."/>
            <person name="Lopez-Roques C."/>
            <person name="Bouchez O."/>
            <person name="Zahm M."/>
            <person name="Besnard G."/>
            <person name="Bellafiore S."/>
        </authorList>
    </citation>
    <scope>NUCLEOTIDE SEQUENCE</scope>
    <source>
        <strain evidence="1">VN-18</strain>
    </source>
</reference>
<evidence type="ECO:0000313" key="2">
    <source>
        <dbReference type="Proteomes" id="UP000605970"/>
    </source>
</evidence>
<sequence length="66" mass="7487">MQKGLRIVKKFLLLNSRLSRLAASESQRQMAAGMPHSQCIALVDVAALHWKTIENNKNEHEANFIK</sequence>
<name>A0A8S9ZU23_9BILA</name>
<dbReference type="Proteomes" id="UP000605970">
    <property type="component" value="Unassembled WGS sequence"/>
</dbReference>
<dbReference type="EMBL" id="JABEBT010000029">
    <property type="protein sequence ID" value="KAF7636490.1"/>
    <property type="molecule type" value="Genomic_DNA"/>
</dbReference>
<accession>A0A8S9ZU23</accession>
<gene>
    <name evidence="1" type="ORF">Mgra_00004080</name>
</gene>
<keyword evidence="2" id="KW-1185">Reference proteome</keyword>
<comment type="caution">
    <text evidence="1">The sequence shown here is derived from an EMBL/GenBank/DDBJ whole genome shotgun (WGS) entry which is preliminary data.</text>
</comment>
<dbReference type="AlphaFoldDB" id="A0A8S9ZU23"/>